<dbReference type="EMBL" id="BPLR01014140">
    <property type="protein sequence ID" value="GIY66665.1"/>
    <property type="molecule type" value="Genomic_DNA"/>
</dbReference>
<dbReference type="AlphaFoldDB" id="A0AAV4V9N0"/>
<dbReference type="Proteomes" id="UP001054945">
    <property type="component" value="Unassembled WGS sequence"/>
</dbReference>
<organism evidence="1 2">
    <name type="scientific">Caerostris extrusa</name>
    <name type="common">Bark spider</name>
    <name type="synonym">Caerostris bankana</name>
    <dbReference type="NCBI Taxonomy" id="172846"/>
    <lineage>
        <taxon>Eukaryota</taxon>
        <taxon>Metazoa</taxon>
        <taxon>Ecdysozoa</taxon>
        <taxon>Arthropoda</taxon>
        <taxon>Chelicerata</taxon>
        <taxon>Arachnida</taxon>
        <taxon>Araneae</taxon>
        <taxon>Araneomorphae</taxon>
        <taxon>Entelegynae</taxon>
        <taxon>Araneoidea</taxon>
        <taxon>Araneidae</taxon>
        <taxon>Caerostris</taxon>
    </lineage>
</organism>
<evidence type="ECO:0000313" key="2">
    <source>
        <dbReference type="Proteomes" id="UP001054945"/>
    </source>
</evidence>
<comment type="caution">
    <text evidence="1">The sequence shown here is derived from an EMBL/GenBank/DDBJ whole genome shotgun (WGS) entry which is preliminary data.</text>
</comment>
<keyword evidence="2" id="KW-1185">Reference proteome</keyword>
<accession>A0AAV4V9N0</accession>
<evidence type="ECO:0000313" key="1">
    <source>
        <dbReference type="EMBL" id="GIY66665.1"/>
    </source>
</evidence>
<protein>
    <submittedName>
        <fullName evidence="1">Uncharacterized protein</fullName>
    </submittedName>
</protein>
<proteinExistence type="predicted"/>
<gene>
    <name evidence="1" type="ORF">CEXT_472341</name>
</gene>
<name>A0AAV4V9N0_CAEEX</name>
<sequence length="138" mass="15191">MGPSLEIRQPRASHHVCSSQQLPSRADPHGTAACALARNSLSVPKFNLKGIYSRQYCSPQNAVETTATMNTWRRKLKQSTADFGQSVQRFIFAVGLQTYKLFCSLVRNKSLGSTCMLVVSRHPLGSWPPDSRRVGGGI</sequence>
<reference evidence="1 2" key="1">
    <citation type="submission" date="2021-06" db="EMBL/GenBank/DDBJ databases">
        <title>Caerostris extrusa draft genome.</title>
        <authorList>
            <person name="Kono N."/>
            <person name="Arakawa K."/>
        </authorList>
    </citation>
    <scope>NUCLEOTIDE SEQUENCE [LARGE SCALE GENOMIC DNA]</scope>
</reference>